<proteinExistence type="predicted"/>
<evidence type="ECO:0000313" key="2">
    <source>
        <dbReference type="EMBL" id="GKV21399.1"/>
    </source>
</evidence>
<keyword evidence="1" id="KW-0732">Signal</keyword>
<feature type="signal peptide" evidence="1">
    <location>
        <begin position="1"/>
        <end position="19"/>
    </location>
</feature>
<keyword evidence="3" id="KW-1185">Reference proteome</keyword>
<evidence type="ECO:0008006" key="4">
    <source>
        <dbReference type="Google" id="ProtNLM"/>
    </source>
</evidence>
<dbReference type="Proteomes" id="UP001054252">
    <property type="component" value="Unassembled WGS sequence"/>
</dbReference>
<reference evidence="2 3" key="1">
    <citation type="journal article" date="2021" name="Commun. Biol.">
        <title>The genome of Shorea leprosula (Dipterocarpaceae) highlights the ecological relevance of drought in aseasonal tropical rainforests.</title>
        <authorList>
            <person name="Ng K.K.S."/>
            <person name="Kobayashi M.J."/>
            <person name="Fawcett J.A."/>
            <person name="Hatakeyama M."/>
            <person name="Paape T."/>
            <person name="Ng C.H."/>
            <person name="Ang C.C."/>
            <person name="Tnah L.H."/>
            <person name="Lee C.T."/>
            <person name="Nishiyama T."/>
            <person name="Sese J."/>
            <person name="O'Brien M.J."/>
            <person name="Copetti D."/>
            <person name="Mohd Noor M.I."/>
            <person name="Ong R.C."/>
            <person name="Putra M."/>
            <person name="Sireger I.Z."/>
            <person name="Indrioko S."/>
            <person name="Kosugi Y."/>
            <person name="Izuno A."/>
            <person name="Isagi Y."/>
            <person name="Lee S.L."/>
            <person name="Shimizu K.K."/>
        </authorList>
    </citation>
    <scope>NUCLEOTIDE SEQUENCE [LARGE SCALE GENOMIC DNA]</scope>
    <source>
        <strain evidence="2">214</strain>
    </source>
</reference>
<evidence type="ECO:0000313" key="3">
    <source>
        <dbReference type="Proteomes" id="UP001054252"/>
    </source>
</evidence>
<comment type="caution">
    <text evidence="2">The sequence shown here is derived from an EMBL/GenBank/DDBJ whole genome shotgun (WGS) entry which is preliminary data.</text>
</comment>
<feature type="chain" id="PRO_5043853960" description="Secreted protein" evidence="1">
    <location>
        <begin position="20"/>
        <end position="132"/>
    </location>
</feature>
<gene>
    <name evidence="2" type="ORF">SLEP1_g31382</name>
</gene>
<sequence>MSHFRVLLIFFFPVPCILPQAADIPLLRNWQKLAIFLLFSCSRTRFGLRNHPLCRRNPGSALLFSPVRRLLCGCEVFGLFLSRELLPQNPVSPHARLVRVLLVGKKKGEFWYVLASPRLNFTHLIAGFCPFS</sequence>
<accession>A0AAV5K376</accession>
<dbReference type="EMBL" id="BPVZ01000057">
    <property type="protein sequence ID" value="GKV21399.1"/>
    <property type="molecule type" value="Genomic_DNA"/>
</dbReference>
<evidence type="ECO:0000256" key="1">
    <source>
        <dbReference type="SAM" id="SignalP"/>
    </source>
</evidence>
<organism evidence="2 3">
    <name type="scientific">Rubroshorea leprosula</name>
    <dbReference type="NCBI Taxonomy" id="152421"/>
    <lineage>
        <taxon>Eukaryota</taxon>
        <taxon>Viridiplantae</taxon>
        <taxon>Streptophyta</taxon>
        <taxon>Embryophyta</taxon>
        <taxon>Tracheophyta</taxon>
        <taxon>Spermatophyta</taxon>
        <taxon>Magnoliopsida</taxon>
        <taxon>eudicotyledons</taxon>
        <taxon>Gunneridae</taxon>
        <taxon>Pentapetalae</taxon>
        <taxon>rosids</taxon>
        <taxon>malvids</taxon>
        <taxon>Malvales</taxon>
        <taxon>Dipterocarpaceae</taxon>
        <taxon>Rubroshorea</taxon>
    </lineage>
</organism>
<protein>
    <recommendedName>
        <fullName evidence="4">Secreted protein</fullName>
    </recommendedName>
</protein>
<name>A0AAV5K376_9ROSI</name>
<dbReference type="AlphaFoldDB" id="A0AAV5K376"/>